<dbReference type="SUPFAM" id="SSF51161">
    <property type="entry name" value="Trimeric LpxA-like enzymes"/>
    <property type="match status" value="1"/>
</dbReference>
<evidence type="ECO:0000313" key="3">
    <source>
        <dbReference type="EMBL" id="MFG6461634.1"/>
    </source>
</evidence>
<dbReference type="CDD" id="cd20292">
    <property type="entry name" value="cupin_QdtA-like"/>
    <property type="match status" value="1"/>
</dbReference>
<reference evidence="3 4" key="1">
    <citation type="submission" date="2024-08" db="EMBL/GenBank/DDBJ databases">
        <authorList>
            <person name="Lu H."/>
        </authorList>
    </citation>
    <scope>NUCLEOTIDE SEQUENCE [LARGE SCALE GENOMIC DNA]</scope>
    <source>
        <strain evidence="3 4">DXS20W</strain>
    </source>
</reference>
<dbReference type="RefSeq" id="WP_394510502.1">
    <property type="nucleotide sequence ID" value="NZ_JBIGHX010000003.1"/>
</dbReference>
<proteinExistence type="inferred from homology"/>
<evidence type="ECO:0000313" key="4">
    <source>
        <dbReference type="Proteomes" id="UP001606302"/>
    </source>
</evidence>
<dbReference type="Proteomes" id="UP001606302">
    <property type="component" value="Unassembled WGS sequence"/>
</dbReference>
<dbReference type="PANTHER" id="PTHR43300:SF4">
    <property type="entry name" value="ACYL-[ACYL-CARRIER-PROTEIN]--UDP-N-ACETYLGLUCOSAMINE O-ACYLTRANSFERASE"/>
    <property type="match status" value="1"/>
</dbReference>
<evidence type="ECO:0000259" key="2">
    <source>
        <dbReference type="Pfam" id="PF05523"/>
    </source>
</evidence>
<dbReference type="SUPFAM" id="SSF51182">
    <property type="entry name" value="RmlC-like cupins"/>
    <property type="match status" value="1"/>
</dbReference>
<keyword evidence="4" id="KW-1185">Reference proteome</keyword>
<dbReference type="Gene3D" id="2.160.10.10">
    <property type="entry name" value="Hexapeptide repeat proteins"/>
    <property type="match status" value="1"/>
</dbReference>
<comment type="similarity">
    <text evidence="1">Belongs to the transferase hexapeptide repeat family.</text>
</comment>
<protein>
    <submittedName>
        <fullName evidence="3">WxcM-like domain-containing protein</fullName>
    </submittedName>
</protein>
<dbReference type="InterPro" id="IPR011051">
    <property type="entry name" value="RmlC_Cupin_sf"/>
</dbReference>
<dbReference type="InterPro" id="IPR001451">
    <property type="entry name" value="Hexapep"/>
</dbReference>
<dbReference type="InterPro" id="IPR011004">
    <property type="entry name" value="Trimer_LpxA-like_sf"/>
</dbReference>
<dbReference type="InterPro" id="IPR050179">
    <property type="entry name" value="Trans_hexapeptide_repeat"/>
</dbReference>
<sequence>MSSASHHPAPLADAAVDPLATIDPGAVIEAGCVVGARCVVCSGAHLGAGAWLDADVMVGPNATLEAGSDALEETRITVQAGVRIGANATICAGVTLAARSEIRPGAVVTRSVPPCAIVEGNPAMIVGYVDTEIDNALKAESSGRRVTSVEQTNVRGVTVHRFLVHPDLRGNLTVGEFDRQVPFTPQRYFMVFGVPSREIRGEHAHRECHQFLICVHGNCSVVADDGHKRVEILLDEPSKGVYLPPMTWGVQYKYSSDAVLLVFASHFYDSKDYIREYEAFEAELKAREMVR</sequence>
<gene>
    <name evidence="3" type="ORF">ACG04Q_08630</name>
</gene>
<organism evidence="3 4">
    <name type="scientific">Pelomonas lactea</name>
    <dbReference type="NCBI Taxonomy" id="3299030"/>
    <lineage>
        <taxon>Bacteria</taxon>
        <taxon>Pseudomonadati</taxon>
        <taxon>Pseudomonadota</taxon>
        <taxon>Betaproteobacteria</taxon>
        <taxon>Burkholderiales</taxon>
        <taxon>Sphaerotilaceae</taxon>
        <taxon>Roseateles</taxon>
    </lineage>
</organism>
<dbReference type="PANTHER" id="PTHR43300">
    <property type="entry name" value="ACETYLTRANSFERASE"/>
    <property type="match status" value="1"/>
</dbReference>
<name>A0ABW7GIH4_9BURK</name>
<feature type="domain" description="Sugar 3,4-ketoisomerase QdtA cupin" evidence="2">
    <location>
        <begin position="156"/>
        <end position="283"/>
    </location>
</feature>
<dbReference type="InterPro" id="IPR008894">
    <property type="entry name" value="QdtA_cupin_dom"/>
</dbReference>
<dbReference type="Pfam" id="PF14602">
    <property type="entry name" value="Hexapep_2"/>
    <property type="match status" value="2"/>
</dbReference>
<evidence type="ECO:0000256" key="1">
    <source>
        <dbReference type="ARBA" id="ARBA00007274"/>
    </source>
</evidence>
<dbReference type="InterPro" id="IPR014710">
    <property type="entry name" value="RmlC-like_jellyroll"/>
</dbReference>
<dbReference type="Gene3D" id="2.60.120.10">
    <property type="entry name" value="Jelly Rolls"/>
    <property type="match status" value="1"/>
</dbReference>
<accession>A0ABW7GIH4</accession>
<comment type="caution">
    <text evidence="3">The sequence shown here is derived from an EMBL/GenBank/DDBJ whole genome shotgun (WGS) entry which is preliminary data.</text>
</comment>
<dbReference type="Pfam" id="PF05523">
    <property type="entry name" value="FdtA"/>
    <property type="match status" value="1"/>
</dbReference>
<dbReference type="EMBL" id="JBIGHX010000003">
    <property type="protein sequence ID" value="MFG6461634.1"/>
    <property type="molecule type" value="Genomic_DNA"/>
</dbReference>